<evidence type="ECO:0008006" key="2">
    <source>
        <dbReference type="Google" id="ProtNLM"/>
    </source>
</evidence>
<dbReference type="InterPro" id="IPR021866">
    <property type="entry name" value="SpoIIAA-like"/>
</dbReference>
<accession>H5SQ52</accession>
<evidence type="ECO:0000313" key="1">
    <source>
        <dbReference type="EMBL" id="BAL58288.1"/>
    </source>
</evidence>
<dbReference type="AlphaFoldDB" id="H5SQ52"/>
<dbReference type="Pfam" id="PF11964">
    <property type="entry name" value="SpoIIAA-like"/>
    <property type="match status" value="1"/>
</dbReference>
<protein>
    <recommendedName>
        <fullName evidence="2">STAS/SEC14 domain-containing protein</fullName>
    </recommendedName>
</protein>
<gene>
    <name evidence="1" type="ORF">HGMM_F55G01C16</name>
</gene>
<organism evidence="1">
    <name type="scientific">uncultured Chloroflexota bacterium</name>
    <dbReference type="NCBI Taxonomy" id="166587"/>
    <lineage>
        <taxon>Bacteria</taxon>
        <taxon>Bacillati</taxon>
        <taxon>Chloroflexota</taxon>
        <taxon>environmental samples</taxon>
    </lineage>
</organism>
<sequence>MRSKWIEYRGKQIFYQDFSNLMYNAEALKQELEAMQQIVLQQPPSSTLVLADFRNTQITPDVMPLLNSASARTKSHVRKTAVLGVVGLKRTLGDLLMKLTGQPLKYFDNETLAKEWLTQDEDLS</sequence>
<name>H5SQ52_9CHLR</name>
<reference evidence="1" key="1">
    <citation type="journal article" date="2005" name="Environ. Microbiol.">
        <title>Genetic and functional properties of uncultivated thermophilic crenarchaeotes from a subsurface gold mine as revealed by analysis of genome fragments.</title>
        <authorList>
            <person name="Nunoura T."/>
            <person name="Hirayama H."/>
            <person name="Takami H."/>
            <person name="Oida H."/>
            <person name="Nishi S."/>
            <person name="Shimamura S."/>
            <person name="Suzuki Y."/>
            <person name="Inagaki F."/>
            <person name="Takai K."/>
            <person name="Nealson K.H."/>
            <person name="Horikoshi K."/>
        </authorList>
    </citation>
    <scope>NUCLEOTIDE SEQUENCE</scope>
</reference>
<proteinExistence type="predicted"/>
<reference evidence="1" key="2">
    <citation type="journal article" date="2012" name="PLoS ONE">
        <title>A Deeply Branching Thermophilic Bacterium with an Ancient Acetyl-CoA Pathway Dominates a Subsurface Ecosystem.</title>
        <authorList>
            <person name="Takami H."/>
            <person name="Noguchi H."/>
            <person name="Takaki Y."/>
            <person name="Uchiyama I."/>
            <person name="Toyoda A."/>
            <person name="Nishi S."/>
            <person name="Chee G.-J."/>
            <person name="Arai W."/>
            <person name="Nunoura T."/>
            <person name="Itoh T."/>
            <person name="Hattori M."/>
            <person name="Takai K."/>
        </authorList>
    </citation>
    <scope>NUCLEOTIDE SEQUENCE</scope>
</reference>
<dbReference type="EMBL" id="AP011799">
    <property type="protein sequence ID" value="BAL58288.1"/>
    <property type="molecule type" value="Genomic_DNA"/>
</dbReference>